<dbReference type="GO" id="GO:0043190">
    <property type="term" value="C:ATP-binding cassette (ABC) transporter complex"/>
    <property type="evidence" value="ECO:0007669"/>
    <property type="project" value="InterPro"/>
</dbReference>
<evidence type="ECO:0000313" key="3">
    <source>
        <dbReference type="Proteomes" id="UP000537326"/>
    </source>
</evidence>
<keyword evidence="3" id="KW-1185">Reference proteome</keyword>
<feature type="transmembrane region" description="Helical" evidence="1">
    <location>
        <begin position="112"/>
        <end position="136"/>
    </location>
</feature>
<proteinExistence type="predicted"/>
<dbReference type="EMBL" id="JACBZI010000001">
    <property type="protein sequence ID" value="NYI11466.1"/>
    <property type="molecule type" value="Genomic_DNA"/>
</dbReference>
<name>A0A7Y9YFV8_9ACTN</name>
<protein>
    <submittedName>
        <fullName evidence="2">Phospholipid/cholesterol/gamma-HCH transport system permease protein</fullName>
    </submittedName>
</protein>
<dbReference type="AlphaFoldDB" id="A0A7Y9YFV8"/>
<dbReference type="Pfam" id="PF02405">
    <property type="entry name" value="MlaE"/>
    <property type="match status" value="1"/>
</dbReference>
<evidence type="ECO:0000313" key="2">
    <source>
        <dbReference type="EMBL" id="NYI11466.1"/>
    </source>
</evidence>
<organism evidence="2 3">
    <name type="scientific">Nocardioides marinus</name>
    <dbReference type="NCBI Taxonomy" id="374514"/>
    <lineage>
        <taxon>Bacteria</taxon>
        <taxon>Bacillati</taxon>
        <taxon>Actinomycetota</taxon>
        <taxon>Actinomycetes</taxon>
        <taxon>Propionibacteriales</taxon>
        <taxon>Nocardioidaceae</taxon>
        <taxon>Nocardioides</taxon>
    </lineage>
</organism>
<comment type="caution">
    <text evidence="2">The sequence shown here is derived from an EMBL/GenBank/DDBJ whole genome shotgun (WGS) entry which is preliminary data.</text>
</comment>
<dbReference type="PANTHER" id="PTHR30188">
    <property type="entry name" value="ABC TRANSPORTER PERMEASE PROTEIN-RELATED"/>
    <property type="match status" value="1"/>
</dbReference>
<feature type="transmembrane region" description="Helical" evidence="1">
    <location>
        <begin position="12"/>
        <end position="33"/>
    </location>
</feature>
<dbReference type="GO" id="GO:0005548">
    <property type="term" value="F:phospholipid transporter activity"/>
    <property type="evidence" value="ECO:0007669"/>
    <property type="project" value="TreeGrafter"/>
</dbReference>
<dbReference type="PANTHER" id="PTHR30188:SF13">
    <property type="entry name" value="CONSERVED HYPOTHETICAL INTEGRAL MEMBRANE PROTEIN YRBE3B"/>
    <property type="match status" value="1"/>
</dbReference>
<feature type="transmembrane region" description="Helical" evidence="1">
    <location>
        <begin position="208"/>
        <end position="226"/>
    </location>
</feature>
<keyword evidence="1" id="KW-1133">Transmembrane helix</keyword>
<accession>A0A7Y9YFV8</accession>
<feature type="transmembrane region" description="Helical" evidence="1">
    <location>
        <begin position="166"/>
        <end position="187"/>
    </location>
</feature>
<dbReference type="InterPro" id="IPR030802">
    <property type="entry name" value="Permease_MalE"/>
</dbReference>
<sequence>METLRLVGDVALGRGALAALGGSVGVVVAMSFFTGIEVGLQGYEGLDQIGASALTGFISAYFNTREISPLVAGVALSATVGCGFTAQLGAMRISEEIDALEVMAVSPIPFLVASRVWAGMLAVVPLYFVGLLASYLSTRSVVTLVYGQSEGTYDHYFHLFLPPEDIAWSVFKVLVFAVMVILVHCWYGFTASGGPAGVGMSVGRSVRFAIVAIVVLDFLLSMAIWGSTTTVRIAG</sequence>
<dbReference type="Proteomes" id="UP000537326">
    <property type="component" value="Unassembled WGS sequence"/>
</dbReference>
<reference evidence="2 3" key="1">
    <citation type="submission" date="2020-07" db="EMBL/GenBank/DDBJ databases">
        <title>Sequencing the genomes of 1000 actinobacteria strains.</title>
        <authorList>
            <person name="Klenk H.-P."/>
        </authorList>
    </citation>
    <scope>NUCLEOTIDE SEQUENCE [LARGE SCALE GENOMIC DNA]</scope>
    <source>
        <strain evidence="2 3">DSM 18248</strain>
    </source>
</reference>
<gene>
    <name evidence="2" type="ORF">BKA05_002981</name>
</gene>
<evidence type="ECO:0000256" key="1">
    <source>
        <dbReference type="SAM" id="Phobius"/>
    </source>
</evidence>
<feature type="transmembrane region" description="Helical" evidence="1">
    <location>
        <begin position="70"/>
        <end position="91"/>
    </location>
</feature>
<feature type="transmembrane region" description="Helical" evidence="1">
    <location>
        <begin position="45"/>
        <end position="64"/>
    </location>
</feature>
<keyword evidence="1" id="KW-0812">Transmembrane</keyword>
<keyword evidence="1" id="KW-0472">Membrane</keyword>